<evidence type="ECO:0000256" key="9">
    <source>
        <dbReference type="ARBA" id="ARBA00022777"/>
    </source>
</evidence>
<dbReference type="OrthoDB" id="9769912at2"/>
<evidence type="ECO:0000256" key="10">
    <source>
        <dbReference type="ARBA" id="ARBA00022840"/>
    </source>
</evidence>
<proteinExistence type="inferred from homology"/>
<evidence type="ECO:0000259" key="14">
    <source>
        <dbReference type="Pfam" id="PF00288"/>
    </source>
</evidence>
<feature type="domain" description="GHMP kinase C-terminal" evidence="15">
    <location>
        <begin position="194"/>
        <end position="272"/>
    </location>
</feature>
<evidence type="ECO:0000256" key="11">
    <source>
        <dbReference type="ARBA" id="ARBA00049375"/>
    </source>
</evidence>
<sequence>MKIKIPATSANLGPGFDSCGIALNRYLEITVKEATTAWVIEHTLGADIATDQENLLIQTALQLMPELPPHRIVMQSTIPLARGLGSSSSVIVAGIELANQLGKLQLSAQEKLNLATAIEGHPDNVAPAILGQLAIASYEEDSDEVNVVNASFPECGIVAYIPKHELLTKTSRSVLPETFSYKEAVKASAVANVMLAALLTQDIALAAKMMAKDRFHESFRSQIIPELTELKEVARENGAYGAFLSGAGPTVLFLTPTDKQQRLMDSLHAYGKDRVTVEALSIDRQGIQVID</sequence>
<dbReference type="InterPro" id="IPR036554">
    <property type="entry name" value="GHMP_kinase_C_sf"/>
</dbReference>
<dbReference type="SUPFAM" id="SSF55060">
    <property type="entry name" value="GHMP Kinase, C-terminal domain"/>
    <property type="match status" value="1"/>
</dbReference>
<dbReference type="InterPro" id="IPR014721">
    <property type="entry name" value="Ribsml_uS5_D2-typ_fold_subgr"/>
</dbReference>
<dbReference type="PANTHER" id="PTHR20861">
    <property type="entry name" value="HOMOSERINE/4-DIPHOSPHOCYTIDYL-2-C-METHYL-D-ERYTHRITOL KINASE"/>
    <property type="match status" value="1"/>
</dbReference>
<keyword evidence="9 13" id="KW-0418">Kinase</keyword>
<reference evidence="16 17" key="1">
    <citation type="submission" date="2013-03" db="EMBL/GenBank/DDBJ databases">
        <title>The Genome Sequence of Enterococcus sulfureus ATCC_49903 (PacBio/Illumina hybrid assembly).</title>
        <authorList>
            <consortium name="The Broad Institute Genomics Platform"/>
            <consortium name="The Broad Institute Genome Sequencing Center for Infectious Disease"/>
            <person name="Earl A."/>
            <person name="Russ C."/>
            <person name="Gilmore M."/>
            <person name="Surin D."/>
            <person name="Walker B."/>
            <person name="Young S."/>
            <person name="Zeng Q."/>
            <person name="Gargeya S."/>
            <person name="Fitzgerald M."/>
            <person name="Haas B."/>
            <person name="Abouelleil A."/>
            <person name="Allen A.W."/>
            <person name="Alvarado L."/>
            <person name="Arachchi H.M."/>
            <person name="Berlin A.M."/>
            <person name="Chapman S.B."/>
            <person name="Gainer-Dewar J."/>
            <person name="Goldberg J."/>
            <person name="Griggs A."/>
            <person name="Gujja S."/>
            <person name="Hansen M."/>
            <person name="Howarth C."/>
            <person name="Imamovic A."/>
            <person name="Ireland A."/>
            <person name="Larimer J."/>
            <person name="McCowan C."/>
            <person name="Murphy C."/>
            <person name="Pearson M."/>
            <person name="Poon T.W."/>
            <person name="Priest M."/>
            <person name="Roberts A."/>
            <person name="Saif S."/>
            <person name="Shea T."/>
            <person name="Sisk P."/>
            <person name="Sykes S."/>
            <person name="Wortman J."/>
            <person name="Nusbaum C."/>
            <person name="Birren B."/>
        </authorList>
    </citation>
    <scope>NUCLEOTIDE SEQUENCE [LARGE SCALE GENOMIC DNA]</scope>
    <source>
        <strain evidence="16 17">ATCC 49903</strain>
    </source>
</reference>
<keyword evidence="6 13" id="KW-0808">Transferase</keyword>
<evidence type="ECO:0000256" key="5">
    <source>
        <dbReference type="ARBA" id="ARBA00022605"/>
    </source>
</evidence>
<dbReference type="STRING" id="1140003.OMY_00827"/>
<dbReference type="InterPro" id="IPR000870">
    <property type="entry name" value="Homoserine_kinase"/>
</dbReference>
<evidence type="ECO:0000313" key="16">
    <source>
        <dbReference type="EMBL" id="EOT84124.1"/>
    </source>
</evidence>
<dbReference type="Pfam" id="PF00288">
    <property type="entry name" value="GHMP_kinases_N"/>
    <property type="match status" value="1"/>
</dbReference>
<comment type="similarity">
    <text evidence="2 13">Belongs to the GHMP kinase family. Homoserine kinase subfamily.</text>
</comment>
<dbReference type="EC" id="2.7.1.39" evidence="3 13"/>
<evidence type="ECO:0000256" key="6">
    <source>
        <dbReference type="ARBA" id="ARBA00022679"/>
    </source>
</evidence>
<dbReference type="Gene3D" id="3.30.70.890">
    <property type="entry name" value="GHMP kinase, C-terminal domain"/>
    <property type="match status" value="1"/>
</dbReference>
<evidence type="ECO:0000256" key="8">
    <source>
        <dbReference type="ARBA" id="ARBA00022741"/>
    </source>
</evidence>
<keyword evidence="5 13" id="KW-0028">Amino-acid biosynthesis</keyword>
<keyword evidence="7 13" id="KW-0791">Threonine biosynthesis</keyword>
<feature type="domain" description="GHMP kinase N-terminal" evidence="14">
    <location>
        <begin position="54"/>
        <end position="132"/>
    </location>
</feature>
<evidence type="ECO:0000256" key="13">
    <source>
        <dbReference type="HAMAP-Rule" id="MF_00384"/>
    </source>
</evidence>
<gene>
    <name evidence="13" type="primary">thrB</name>
    <name evidence="16" type="ORF">I573_01851</name>
</gene>
<dbReference type="GO" id="GO:0005737">
    <property type="term" value="C:cytoplasm"/>
    <property type="evidence" value="ECO:0007669"/>
    <property type="project" value="UniProtKB-SubCell"/>
</dbReference>
<keyword evidence="13" id="KW-0963">Cytoplasm</keyword>
<keyword evidence="8 13" id="KW-0547">Nucleotide-binding</keyword>
<dbReference type="RefSeq" id="WP_016185282.1">
    <property type="nucleotide sequence ID" value="NZ_ASWO01000005.1"/>
</dbReference>
<keyword evidence="10 13" id="KW-0067">ATP-binding</keyword>
<dbReference type="UniPathway" id="UPA00050">
    <property type="reaction ID" value="UER00064"/>
</dbReference>
<dbReference type="SUPFAM" id="SSF54211">
    <property type="entry name" value="Ribosomal protein S5 domain 2-like"/>
    <property type="match status" value="1"/>
</dbReference>
<comment type="pathway">
    <text evidence="1 13">Amino-acid biosynthesis; L-threonine biosynthesis; L-threonine from L-aspartate: step 4/5.</text>
</comment>
<evidence type="ECO:0000259" key="15">
    <source>
        <dbReference type="Pfam" id="PF08544"/>
    </source>
</evidence>
<protein>
    <recommendedName>
        <fullName evidence="4 13">Homoserine kinase</fullName>
        <shortName evidence="13">HK</shortName>
        <shortName evidence="13">HSK</shortName>
        <ecNumber evidence="3 13">2.7.1.39</ecNumber>
    </recommendedName>
</protein>
<dbReference type="PRINTS" id="PR00958">
    <property type="entry name" value="HOMSERKINASE"/>
</dbReference>
<organism evidence="16 17">
    <name type="scientific">Enterococcus sulfureus ATCC 49903</name>
    <dbReference type="NCBI Taxonomy" id="1140003"/>
    <lineage>
        <taxon>Bacteria</taxon>
        <taxon>Bacillati</taxon>
        <taxon>Bacillota</taxon>
        <taxon>Bacilli</taxon>
        <taxon>Lactobacillales</taxon>
        <taxon>Enterococcaceae</taxon>
        <taxon>Enterococcus</taxon>
    </lineage>
</organism>
<evidence type="ECO:0000256" key="1">
    <source>
        <dbReference type="ARBA" id="ARBA00005015"/>
    </source>
</evidence>
<dbReference type="InterPro" id="IPR006204">
    <property type="entry name" value="GHMP_kinase_N_dom"/>
</dbReference>
<dbReference type="EMBL" id="ASWO01000005">
    <property type="protein sequence ID" value="EOT84124.1"/>
    <property type="molecule type" value="Genomic_DNA"/>
</dbReference>
<dbReference type="Pfam" id="PF08544">
    <property type="entry name" value="GHMP_kinases_C"/>
    <property type="match status" value="1"/>
</dbReference>
<feature type="binding site" evidence="13">
    <location>
        <begin position="79"/>
        <end position="89"/>
    </location>
    <ligand>
        <name>ATP</name>
        <dbReference type="ChEBI" id="CHEBI:30616"/>
    </ligand>
</feature>
<dbReference type="PANTHER" id="PTHR20861:SF1">
    <property type="entry name" value="HOMOSERINE KINASE"/>
    <property type="match status" value="1"/>
</dbReference>
<comment type="catalytic activity">
    <reaction evidence="11 13">
        <text>L-homoserine + ATP = O-phospho-L-homoserine + ADP + H(+)</text>
        <dbReference type="Rhea" id="RHEA:13985"/>
        <dbReference type="ChEBI" id="CHEBI:15378"/>
        <dbReference type="ChEBI" id="CHEBI:30616"/>
        <dbReference type="ChEBI" id="CHEBI:57476"/>
        <dbReference type="ChEBI" id="CHEBI:57590"/>
        <dbReference type="ChEBI" id="CHEBI:456216"/>
        <dbReference type="EC" id="2.7.1.39"/>
    </reaction>
</comment>
<evidence type="ECO:0000256" key="3">
    <source>
        <dbReference type="ARBA" id="ARBA00012078"/>
    </source>
</evidence>
<dbReference type="NCBIfam" id="TIGR00191">
    <property type="entry name" value="thrB"/>
    <property type="match status" value="1"/>
</dbReference>
<evidence type="ECO:0000313" key="17">
    <source>
        <dbReference type="Proteomes" id="UP000015961"/>
    </source>
</evidence>
<comment type="subcellular location">
    <subcellularLocation>
        <location evidence="13">Cytoplasm</location>
    </subcellularLocation>
</comment>
<keyword evidence="17" id="KW-1185">Reference proteome</keyword>
<dbReference type="AlphaFoldDB" id="S0L3U0"/>
<dbReference type="PIRSF" id="PIRSF000676">
    <property type="entry name" value="Homoser_kin"/>
    <property type="match status" value="1"/>
</dbReference>
<evidence type="ECO:0000256" key="2">
    <source>
        <dbReference type="ARBA" id="ARBA00007370"/>
    </source>
</evidence>
<name>S0L3U0_9ENTE</name>
<dbReference type="eggNOG" id="COG0083">
    <property type="taxonomic scope" value="Bacteria"/>
</dbReference>
<evidence type="ECO:0000256" key="4">
    <source>
        <dbReference type="ARBA" id="ARBA00017858"/>
    </source>
</evidence>
<evidence type="ECO:0000256" key="7">
    <source>
        <dbReference type="ARBA" id="ARBA00022697"/>
    </source>
</evidence>
<dbReference type="GO" id="GO:0009088">
    <property type="term" value="P:threonine biosynthetic process"/>
    <property type="evidence" value="ECO:0007669"/>
    <property type="project" value="UniProtKB-UniRule"/>
</dbReference>
<dbReference type="GO" id="GO:0005524">
    <property type="term" value="F:ATP binding"/>
    <property type="evidence" value="ECO:0007669"/>
    <property type="project" value="UniProtKB-UniRule"/>
</dbReference>
<dbReference type="PROSITE" id="PS00627">
    <property type="entry name" value="GHMP_KINASES_ATP"/>
    <property type="match status" value="1"/>
</dbReference>
<evidence type="ECO:0000256" key="12">
    <source>
        <dbReference type="ARBA" id="ARBA00049954"/>
    </source>
</evidence>
<comment type="function">
    <text evidence="12 13">Catalyzes the ATP-dependent phosphorylation of L-homoserine to L-homoserine phosphate.</text>
</comment>
<accession>S0L3U0</accession>
<dbReference type="Proteomes" id="UP000015961">
    <property type="component" value="Unassembled WGS sequence"/>
</dbReference>
<comment type="caution">
    <text evidence="16">The sequence shown here is derived from an EMBL/GenBank/DDBJ whole genome shotgun (WGS) entry which is preliminary data.</text>
</comment>
<dbReference type="PATRIC" id="fig|1140003.3.peg.784"/>
<dbReference type="GO" id="GO:0004413">
    <property type="term" value="F:homoserine kinase activity"/>
    <property type="evidence" value="ECO:0007669"/>
    <property type="project" value="UniProtKB-UniRule"/>
</dbReference>
<dbReference type="Gene3D" id="3.30.230.10">
    <property type="match status" value="1"/>
</dbReference>
<dbReference type="InterPro" id="IPR020568">
    <property type="entry name" value="Ribosomal_Su5_D2-typ_SF"/>
</dbReference>
<dbReference type="HAMAP" id="MF_00384">
    <property type="entry name" value="Homoser_kinase"/>
    <property type="match status" value="1"/>
</dbReference>
<dbReference type="InterPro" id="IPR013750">
    <property type="entry name" value="GHMP_kinase_C_dom"/>
</dbReference>
<dbReference type="InterPro" id="IPR006203">
    <property type="entry name" value="GHMP_knse_ATP-bd_CS"/>
</dbReference>